<protein>
    <submittedName>
        <fullName evidence="2">Uncharacterized protein</fullName>
    </submittedName>
</protein>
<gene>
    <name evidence="2" type="ORF">P4T90_21300</name>
</gene>
<accession>A0ABU6MMP5</accession>
<dbReference type="Proteomes" id="UP001341444">
    <property type="component" value="Unassembled WGS sequence"/>
</dbReference>
<keyword evidence="1" id="KW-0472">Membrane</keyword>
<feature type="transmembrane region" description="Helical" evidence="1">
    <location>
        <begin position="35"/>
        <end position="53"/>
    </location>
</feature>
<evidence type="ECO:0000256" key="1">
    <source>
        <dbReference type="SAM" id="Phobius"/>
    </source>
</evidence>
<evidence type="ECO:0000313" key="3">
    <source>
        <dbReference type="Proteomes" id="UP001341444"/>
    </source>
</evidence>
<evidence type="ECO:0000313" key="2">
    <source>
        <dbReference type="EMBL" id="MED1205574.1"/>
    </source>
</evidence>
<name>A0ABU6MMP5_9BACI</name>
<dbReference type="EMBL" id="JARMAB010000038">
    <property type="protein sequence ID" value="MED1205574.1"/>
    <property type="molecule type" value="Genomic_DNA"/>
</dbReference>
<reference evidence="2 3" key="1">
    <citation type="submission" date="2023-03" db="EMBL/GenBank/DDBJ databases">
        <title>Bacillus Genome Sequencing.</title>
        <authorList>
            <person name="Dunlap C."/>
        </authorList>
    </citation>
    <scope>NUCLEOTIDE SEQUENCE [LARGE SCALE GENOMIC DNA]</scope>
    <source>
        <strain evidence="2 3">B-23453</strain>
    </source>
</reference>
<comment type="caution">
    <text evidence="2">The sequence shown here is derived from an EMBL/GenBank/DDBJ whole genome shotgun (WGS) entry which is preliminary data.</text>
</comment>
<organism evidence="2 3">
    <name type="scientific">Heyndrickxia acidicola</name>
    <dbReference type="NCBI Taxonomy" id="209389"/>
    <lineage>
        <taxon>Bacteria</taxon>
        <taxon>Bacillati</taxon>
        <taxon>Bacillota</taxon>
        <taxon>Bacilli</taxon>
        <taxon>Bacillales</taxon>
        <taxon>Bacillaceae</taxon>
        <taxon>Heyndrickxia</taxon>
    </lineage>
</organism>
<sequence>MGKRVLICVIAAILSVVIRSILRANGIHNFLSENSTGQVLIFLVIFVLISLFIKRRTQR</sequence>
<dbReference type="RefSeq" id="WP_066270922.1">
    <property type="nucleotide sequence ID" value="NZ_JARMAB010000038.1"/>
</dbReference>
<proteinExistence type="predicted"/>
<keyword evidence="3" id="KW-1185">Reference proteome</keyword>
<keyword evidence="1" id="KW-0812">Transmembrane</keyword>
<keyword evidence="1" id="KW-1133">Transmembrane helix</keyword>